<dbReference type="SUPFAM" id="SSF53448">
    <property type="entry name" value="Nucleotide-diphospho-sugar transferases"/>
    <property type="match status" value="1"/>
</dbReference>
<dbReference type="RefSeq" id="WP_345972490.1">
    <property type="nucleotide sequence ID" value="NZ_CP147920.1"/>
</dbReference>
<dbReference type="Gene3D" id="3.90.550.10">
    <property type="entry name" value="Spore Coat Polysaccharide Biosynthesis Protein SpsA, Chain A"/>
    <property type="match status" value="1"/>
</dbReference>
<feature type="domain" description="MobA-like NTP transferase" evidence="1">
    <location>
        <begin position="3"/>
        <end position="139"/>
    </location>
</feature>
<keyword evidence="3" id="KW-1185">Reference proteome</keyword>
<name>A0ABZ3HAQ3_9BACT</name>
<gene>
    <name evidence="2" type="ORF">WCY31_11520</name>
</gene>
<reference evidence="2 3" key="1">
    <citation type="submission" date="2024-03" db="EMBL/GenBank/DDBJ databases">
        <title>Sulfurimonas sp. HSL3-1.</title>
        <authorList>
            <person name="Wang S."/>
        </authorList>
    </citation>
    <scope>NUCLEOTIDE SEQUENCE [LARGE SCALE GENOMIC DNA]</scope>
    <source>
        <strain evidence="2 3">HSL3-1</strain>
    </source>
</reference>
<protein>
    <submittedName>
        <fullName evidence="2">NTP transferase domain-containing protein</fullName>
    </submittedName>
</protein>
<dbReference type="Proteomes" id="UP001447842">
    <property type="component" value="Chromosome"/>
</dbReference>
<accession>A0ABZ3HAQ3</accession>
<evidence type="ECO:0000313" key="3">
    <source>
        <dbReference type="Proteomes" id="UP001447842"/>
    </source>
</evidence>
<dbReference type="InterPro" id="IPR029044">
    <property type="entry name" value="Nucleotide-diphossugar_trans"/>
</dbReference>
<sequence>MTVVLLAAGKSSRSSVMKPLYRVDGEYLINRQIRQLRSYGYDVAVVLGHAFDQISAALPEGVRVIRNEAYGEGMFSSVKKAFETLDAPELYFCQVDRPVPDKGVFEALSRSKSPVATAFFEGHRAPPQRISAVMKSDLLASDVGRLDAWIEATGIAEAVAVDDPKVALNANTDEELRRIFG</sequence>
<evidence type="ECO:0000313" key="2">
    <source>
        <dbReference type="EMBL" id="XAU14858.1"/>
    </source>
</evidence>
<dbReference type="PANTHER" id="PTHR43777">
    <property type="entry name" value="MOLYBDENUM COFACTOR CYTIDYLYLTRANSFERASE"/>
    <property type="match status" value="1"/>
</dbReference>
<dbReference type="Pfam" id="PF12804">
    <property type="entry name" value="NTP_transf_3"/>
    <property type="match status" value="1"/>
</dbReference>
<keyword evidence="2" id="KW-0808">Transferase</keyword>
<dbReference type="GO" id="GO:0016740">
    <property type="term" value="F:transferase activity"/>
    <property type="evidence" value="ECO:0007669"/>
    <property type="project" value="UniProtKB-KW"/>
</dbReference>
<proteinExistence type="predicted"/>
<dbReference type="EMBL" id="CP147920">
    <property type="protein sequence ID" value="XAU14858.1"/>
    <property type="molecule type" value="Genomic_DNA"/>
</dbReference>
<organism evidence="2 3">
    <name type="scientific">Sulfurimonas diazotrophicus</name>
    <dbReference type="NCBI Taxonomy" id="3131939"/>
    <lineage>
        <taxon>Bacteria</taxon>
        <taxon>Pseudomonadati</taxon>
        <taxon>Campylobacterota</taxon>
        <taxon>Epsilonproteobacteria</taxon>
        <taxon>Campylobacterales</taxon>
        <taxon>Sulfurimonadaceae</taxon>
        <taxon>Sulfurimonas</taxon>
    </lineage>
</organism>
<evidence type="ECO:0000259" key="1">
    <source>
        <dbReference type="Pfam" id="PF12804"/>
    </source>
</evidence>
<dbReference type="PANTHER" id="PTHR43777:SF1">
    <property type="entry name" value="MOLYBDENUM COFACTOR CYTIDYLYLTRANSFERASE"/>
    <property type="match status" value="1"/>
</dbReference>
<dbReference type="InterPro" id="IPR025877">
    <property type="entry name" value="MobA-like_NTP_Trfase"/>
</dbReference>